<gene>
    <name evidence="1" type="ORF">P255_00234</name>
</gene>
<evidence type="ECO:0000313" key="1">
    <source>
        <dbReference type="EMBL" id="ESK52842.1"/>
    </source>
</evidence>
<dbReference type="AlphaFoldDB" id="V2US81"/>
<dbReference type="Proteomes" id="UP000018418">
    <property type="component" value="Unassembled WGS sequence"/>
</dbReference>
<protein>
    <submittedName>
        <fullName evidence="1">Uncharacterized protein</fullName>
    </submittedName>
</protein>
<organism evidence="1 2">
    <name type="scientific">Acinetobacter brisouii CIP 110357</name>
    <dbReference type="NCBI Taxonomy" id="1341683"/>
    <lineage>
        <taxon>Bacteria</taxon>
        <taxon>Pseudomonadati</taxon>
        <taxon>Pseudomonadota</taxon>
        <taxon>Gammaproteobacteria</taxon>
        <taxon>Moraxellales</taxon>
        <taxon>Moraxellaceae</taxon>
        <taxon>Acinetobacter</taxon>
    </lineage>
</organism>
<dbReference type="HOGENOM" id="CLU_645005_0_0_6"/>
<evidence type="ECO:0000313" key="2">
    <source>
        <dbReference type="Proteomes" id="UP000018418"/>
    </source>
</evidence>
<name>V2US81_9GAMM</name>
<dbReference type="SUPFAM" id="SSF53474">
    <property type="entry name" value="alpha/beta-Hydrolases"/>
    <property type="match status" value="1"/>
</dbReference>
<dbReference type="OrthoDB" id="7247356at2"/>
<keyword evidence="2" id="KW-1185">Reference proteome</keyword>
<dbReference type="PATRIC" id="fig|1341683.3.peg.230"/>
<dbReference type="RefSeq" id="WP_004899194.1">
    <property type="nucleotide sequence ID" value="NZ_BBTI01000003.1"/>
</dbReference>
<dbReference type="EMBL" id="AYEU01000002">
    <property type="protein sequence ID" value="ESK52842.1"/>
    <property type="molecule type" value="Genomic_DNA"/>
</dbReference>
<dbReference type="STRING" id="396323.VH98_00660"/>
<comment type="caution">
    <text evidence="1">The sequence shown here is derived from an EMBL/GenBank/DDBJ whole genome shotgun (WGS) entry which is preliminary data.</text>
</comment>
<proteinExistence type="predicted"/>
<reference evidence="1 2" key="1">
    <citation type="submission" date="2013-10" db="EMBL/GenBank/DDBJ databases">
        <title>The Genome Sequence of Acinetobacter brisouii CIP 110357.</title>
        <authorList>
            <consortium name="The Broad Institute Genomics Platform"/>
            <consortium name="The Broad Institute Genome Sequencing Center for Infectious Disease"/>
            <person name="Cerqueira G."/>
            <person name="Feldgarden M."/>
            <person name="Courvalin P."/>
            <person name="Grillot-Courvalin C."/>
            <person name="Clermont D."/>
            <person name="Rocha E."/>
            <person name="Yoon E.-J."/>
            <person name="Nemec A."/>
            <person name="Young S.K."/>
            <person name="Zeng Q."/>
            <person name="Gargeya S."/>
            <person name="Fitzgerald M."/>
            <person name="Abouelleil A."/>
            <person name="Alvarado L."/>
            <person name="Berlin A.M."/>
            <person name="Chapman S.B."/>
            <person name="Gainer-Dewar J."/>
            <person name="Goldberg J."/>
            <person name="Gnerre S."/>
            <person name="Griggs A."/>
            <person name="Gujja S."/>
            <person name="Hansen M."/>
            <person name="Howarth C."/>
            <person name="Imamovic A."/>
            <person name="Ireland A."/>
            <person name="Larimer J."/>
            <person name="McCowan C."/>
            <person name="Murphy C."/>
            <person name="Pearson M."/>
            <person name="Poon T.W."/>
            <person name="Priest M."/>
            <person name="Roberts A."/>
            <person name="Saif S."/>
            <person name="Shea T."/>
            <person name="Sykes S."/>
            <person name="Wortman J."/>
            <person name="Nusbaum C."/>
            <person name="Birren B."/>
        </authorList>
    </citation>
    <scope>NUCLEOTIDE SEQUENCE [LARGE SCALE GENOMIC DNA]</scope>
    <source>
        <strain evidence="1 2">CIP 110357</strain>
    </source>
</reference>
<accession>V2US81</accession>
<dbReference type="InterPro" id="IPR029058">
    <property type="entry name" value="AB_hydrolase_fold"/>
</dbReference>
<sequence>MDKQIIFEDEQIRVIFLKGNSKELIFSFGDLITRAKGLTINAEKSLAKYEYNVIGVMPKIKSWFPAASMQAMMSAVQPILDQFETVVGYGGSMGGYAAIKYSKLLKMNRVIAFVPQYSIDPQEIEDRRYTEFFDESLHQDMHITTQDVCAGSEYIVVYDPYYANDREHYLKIKHILPQLHTLHLPFTGHEALSVLASSSLLNDFIRHPWNKNYFYQQMRTVKKKSKFYYRTVINNLLSRHSAALGRILRSNDLQLEDQYLDANLKQLITRIMLSRRQVTEQDLQKLGIKVNLPQDNHPTQLQDCYGNFLVFNIISNKIESYPEEAIHLNYKYLIPLLIKSSCIVKIELNNERYIVGMNDRRVMKLFKEDDALSTDMSPIVVKKYPEYYVLSYKEQNMRCDSLGICSFVEPPLLDEEKFILA</sequence>